<name>A0A0F9M3J5_9ZZZZ</name>
<dbReference type="AlphaFoldDB" id="A0A0F9M3J5"/>
<comment type="caution">
    <text evidence="1">The sequence shown here is derived from an EMBL/GenBank/DDBJ whole genome shotgun (WGS) entry which is preliminary data.</text>
</comment>
<sequence>MTFVTGPKMDQAVAVLRQWYLDTRMKLIEVLEEGYP</sequence>
<protein>
    <submittedName>
        <fullName evidence="1">Uncharacterized protein</fullName>
    </submittedName>
</protein>
<dbReference type="EMBL" id="LAZR01006206">
    <property type="protein sequence ID" value="KKM93936.1"/>
    <property type="molecule type" value="Genomic_DNA"/>
</dbReference>
<proteinExistence type="predicted"/>
<evidence type="ECO:0000313" key="1">
    <source>
        <dbReference type="EMBL" id="KKM93936.1"/>
    </source>
</evidence>
<feature type="non-terminal residue" evidence="1">
    <location>
        <position position="36"/>
    </location>
</feature>
<accession>A0A0F9M3J5</accession>
<gene>
    <name evidence="1" type="ORF">LCGC14_1203440</name>
</gene>
<organism evidence="1">
    <name type="scientific">marine sediment metagenome</name>
    <dbReference type="NCBI Taxonomy" id="412755"/>
    <lineage>
        <taxon>unclassified sequences</taxon>
        <taxon>metagenomes</taxon>
        <taxon>ecological metagenomes</taxon>
    </lineage>
</organism>
<reference evidence="1" key="1">
    <citation type="journal article" date="2015" name="Nature">
        <title>Complex archaea that bridge the gap between prokaryotes and eukaryotes.</title>
        <authorList>
            <person name="Spang A."/>
            <person name="Saw J.H."/>
            <person name="Jorgensen S.L."/>
            <person name="Zaremba-Niedzwiedzka K."/>
            <person name="Martijn J."/>
            <person name="Lind A.E."/>
            <person name="van Eijk R."/>
            <person name="Schleper C."/>
            <person name="Guy L."/>
            <person name="Ettema T.J."/>
        </authorList>
    </citation>
    <scope>NUCLEOTIDE SEQUENCE</scope>
</reference>